<evidence type="ECO:0000313" key="2">
    <source>
        <dbReference type="EMBL" id="GGX05142.1"/>
    </source>
</evidence>
<keyword evidence="3" id="KW-1185">Reference proteome</keyword>
<keyword evidence="1" id="KW-1133">Transmembrane helix</keyword>
<dbReference type="RefSeq" id="WP_027410853.1">
    <property type="nucleotide sequence ID" value="NZ_BMWS01000002.1"/>
</dbReference>
<sequence>MELNFSFIDLLKIIDEEPVFMVMWAAFGVFFTIFLLMIPMYIFRKLGISTYFKTAFGILVGTILISWITGFISQIILLFSDVSGIRMLLIWIVMFVTYLAFCIFNKKAILKWVNEHSPVK</sequence>
<keyword evidence="1" id="KW-0472">Membrane</keyword>
<feature type="transmembrane region" description="Helical" evidence="1">
    <location>
        <begin position="85"/>
        <end position="104"/>
    </location>
</feature>
<evidence type="ECO:0000313" key="3">
    <source>
        <dbReference type="Proteomes" id="UP000601108"/>
    </source>
</evidence>
<dbReference type="AlphaFoldDB" id="A0A918JRG0"/>
<name>A0A918JRG0_9FLAO</name>
<feature type="transmembrane region" description="Helical" evidence="1">
    <location>
        <begin position="55"/>
        <end position="79"/>
    </location>
</feature>
<evidence type="ECO:0000256" key="1">
    <source>
        <dbReference type="SAM" id="Phobius"/>
    </source>
</evidence>
<gene>
    <name evidence="2" type="ORF">GCM10007384_03540</name>
</gene>
<organism evidence="2 3">
    <name type="scientific">Aquimarina muelleri</name>
    <dbReference type="NCBI Taxonomy" id="279356"/>
    <lineage>
        <taxon>Bacteria</taxon>
        <taxon>Pseudomonadati</taxon>
        <taxon>Bacteroidota</taxon>
        <taxon>Flavobacteriia</taxon>
        <taxon>Flavobacteriales</taxon>
        <taxon>Flavobacteriaceae</taxon>
        <taxon>Aquimarina</taxon>
    </lineage>
</organism>
<keyword evidence="1" id="KW-0812">Transmembrane</keyword>
<proteinExistence type="predicted"/>
<comment type="caution">
    <text evidence="2">The sequence shown here is derived from an EMBL/GenBank/DDBJ whole genome shotgun (WGS) entry which is preliminary data.</text>
</comment>
<dbReference type="Proteomes" id="UP000601108">
    <property type="component" value="Unassembled WGS sequence"/>
</dbReference>
<dbReference type="EMBL" id="BMWS01000002">
    <property type="protein sequence ID" value="GGX05142.1"/>
    <property type="molecule type" value="Genomic_DNA"/>
</dbReference>
<reference evidence="2 3" key="1">
    <citation type="journal article" date="2014" name="Int. J. Syst. Evol. Microbiol.">
        <title>Complete genome sequence of Corynebacterium casei LMG S-19264T (=DSM 44701T), isolated from a smear-ripened cheese.</title>
        <authorList>
            <consortium name="US DOE Joint Genome Institute (JGI-PGF)"/>
            <person name="Walter F."/>
            <person name="Albersmeier A."/>
            <person name="Kalinowski J."/>
            <person name="Ruckert C."/>
        </authorList>
    </citation>
    <scope>NUCLEOTIDE SEQUENCE [LARGE SCALE GENOMIC DNA]</scope>
    <source>
        <strain evidence="2 3">KCTC 12285</strain>
    </source>
</reference>
<protein>
    <submittedName>
        <fullName evidence="2">Uncharacterized protein</fullName>
    </submittedName>
</protein>
<feature type="transmembrane region" description="Helical" evidence="1">
    <location>
        <begin position="20"/>
        <end position="43"/>
    </location>
</feature>
<accession>A0A918JRG0</accession>